<dbReference type="EMBL" id="KN838538">
    <property type="protein sequence ID" value="KIK09623.1"/>
    <property type="molecule type" value="Genomic_DNA"/>
</dbReference>
<dbReference type="OrthoDB" id="2560792at2759"/>
<proteinExistence type="predicted"/>
<protein>
    <submittedName>
        <fullName evidence="2">Uncharacterized protein</fullName>
    </submittedName>
</protein>
<gene>
    <name evidence="2" type="ORF">K443DRAFT_732</name>
</gene>
<evidence type="ECO:0000313" key="3">
    <source>
        <dbReference type="Proteomes" id="UP000054477"/>
    </source>
</evidence>
<dbReference type="AlphaFoldDB" id="A0A0C9YNP7"/>
<dbReference type="Proteomes" id="UP000054477">
    <property type="component" value="Unassembled WGS sequence"/>
</dbReference>
<evidence type="ECO:0000313" key="2">
    <source>
        <dbReference type="EMBL" id="KIK09623.1"/>
    </source>
</evidence>
<evidence type="ECO:0000256" key="1">
    <source>
        <dbReference type="SAM" id="MobiDB-lite"/>
    </source>
</evidence>
<reference evidence="2 3" key="1">
    <citation type="submission" date="2014-04" db="EMBL/GenBank/DDBJ databases">
        <authorList>
            <consortium name="DOE Joint Genome Institute"/>
            <person name="Kuo A."/>
            <person name="Kohler A."/>
            <person name="Nagy L.G."/>
            <person name="Floudas D."/>
            <person name="Copeland A."/>
            <person name="Barry K.W."/>
            <person name="Cichocki N."/>
            <person name="Veneault-Fourrey C."/>
            <person name="LaButti K."/>
            <person name="Lindquist E.A."/>
            <person name="Lipzen A."/>
            <person name="Lundell T."/>
            <person name="Morin E."/>
            <person name="Murat C."/>
            <person name="Sun H."/>
            <person name="Tunlid A."/>
            <person name="Henrissat B."/>
            <person name="Grigoriev I.V."/>
            <person name="Hibbett D.S."/>
            <person name="Martin F."/>
            <person name="Nordberg H.P."/>
            <person name="Cantor M.N."/>
            <person name="Hua S.X."/>
        </authorList>
    </citation>
    <scope>NUCLEOTIDE SEQUENCE [LARGE SCALE GENOMIC DNA]</scope>
    <source>
        <strain evidence="2 3">LaAM-08-1</strain>
    </source>
</reference>
<organism evidence="2 3">
    <name type="scientific">Laccaria amethystina LaAM-08-1</name>
    <dbReference type="NCBI Taxonomy" id="1095629"/>
    <lineage>
        <taxon>Eukaryota</taxon>
        <taxon>Fungi</taxon>
        <taxon>Dikarya</taxon>
        <taxon>Basidiomycota</taxon>
        <taxon>Agaricomycotina</taxon>
        <taxon>Agaricomycetes</taxon>
        <taxon>Agaricomycetidae</taxon>
        <taxon>Agaricales</taxon>
        <taxon>Agaricineae</taxon>
        <taxon>Hydnangiaceae</taxon>
        <taxon>Laccaria</taxon>
    </lineage>
</organism>
<sequence length="143" mass="15319">MSAAEDEAKYPGQISGIPPSPTRENPGAVFPKNDPTKGTSSLINECPAASPTPPRSTPESYLGNPYLMRGALDKVGRAIGHMISILEDEEISQGGSREENVLLQKFKGWRSELDLIRFGNLSPPVPSNIGPTEPAQEGGMFID</sequence>
<name>A0A0C9YNP7_9AGAR</name>
<dbReference type="HOGENOM" id="CLU_127772_0_0_1"/>
<reference evidence="3" key="2">
    <citation type="submission" date="2015-01" db="EMBL/GenBank/DDBJ databases">
        <title>Evolutionary Origins and Diversification of the Mycorrhizal Mutualists.</title>
        <authorList>
            <consortium name="DOE Joint Genome Institute"/>
            <consortium name="Mycorrhizal Genomics Consortium"/>
            <person name="Kohler A."/>
            <person name="Kuo A."/>
            <person name="Nagy L.G."/>
            <person name="Floudas D."/>
            <person name="Copeland A."/>
            <person name="Barry K.W."/>
            <person name="Cichocki N."/>
            <person name="Veneault-Fourrey C."/>
            <person name="LaButti K."/>
            <person name="Lindquist E.A."/>
            <person name="Lipzen A."/>
            <person name="Lundell T."/>
            <person name="Morin E."/>
            <person name="Murat C."/>
            <person name="Riley R."/>
            <person name="Ohm R."/>
            <person name="Sun H."/>
            <person name="Tunlid A."/>
            <person name="Henrissat B."/>
            <person name="Grigoriev I.V."/>
            <person name="Hibbett D.S."/>
            <person name="Martin F."/>
        </authorList>
    </citation>
    <scope>NUCLEOTIDE SEQUENCE [LARGE SCALE GENOMIC DNA]</scope>
    <source>
        <strain evidence="3">LaAM-08-1</strain>
    </source>
</reference>
<keyword evidence="3" id="KW-1185">Reference proteome</keyword>
<feature type="region of interest" description="Disordered" evidence="1">
    <location>
        <begin position="124"/>
        <end position="143"/>
    </location>
</feature>
<accession>A0A0C9YNP7</accession>
<feature type="region of interest" description="Disordered" evidence="1">
    <location>
        <begin position="1"/>
        <end position="61"/>
    </location>
</feature>